<organism evidence="2 3">
    <name type="scientific">Coemansia interrupta</name>
    <dbReference type="NCBI Taxonomy" id="1126814"/>
    <lineage>
        <taxon>Eukaryota</taxon>
        <taxon>Fungi</taxon>
        <taxon>Fungi incertae sedis</taxon>
        <taxon>Zoopagomycota</taxon>
        <taxon>Kickxellomycotina</taxon>
        <taxon>Kickxellomycetes</taxon>
        <taxon>Kickxellales</taxon>
        <taxon>Kickxellaceae</taxon>
        <taxon>Coemansia</taxon>
    </lineage>
</organism>
<dbReference type="SUPFAM" id="SSF52058">
    <property type="entry name" value="L domain-like"/>
    <property type="match status" value="1"/>
</dbReference>
<feature type="compositionally biased region" description="Polar residues" evidence="1">
    <location>
        <begin position="370"/>
        <end position="388"/>
    </location>
</feature>
<comment type="caution">
    <text evidence="2">The sequence shown here is derived from an EMBL/GenBank/DDBJ whole genome shotgun (WGS) entry which is preliminary data.</text>
</comment>
<reference evidence="2" key="1">
    <citation type="submission" date="2022-07" db="EMBL/GenBank/DDBJ databases">
        <title>Phylogenomic reconstructions and comparative analyses of Kickxellomycotina fungi.</title>
        <authorList>
            <person name="Reynolds N.K."/>
            <person name="Stajich J.E."/>
            <person name="Barry K."/>
            <person name="Grigoriev I.V."/>
            <person name="Crous P."/>
            <person name="Smith M.E."/>
        </authorList>
    </citation>
    <scope>NUCLEOTIDE SEQUENCE</scope>
    <source>
        <strain evidence="2">BCRC 34489</strain>
    </source>
</reference>
<feature type="compositionally biased region" description="Basic residues" evidence="1">
    <location>
        <begin position="394"/>
        <end position="408"/>
    </location>
</feature>
<feature type="compositionally biased region" description="Low complexity" evidence="1">
    <location>
        <begin position="127"/>
        <end position="142"/>
    </location>
</feature>
<dbReference type="Proteomes" id="UP001140172">
    <property type="component" value="Unassembled WGS sequence"/>
</dbReference>
<dbReference type="AlphaFoldDB" id="A0A9W8HJM9"/>
<feature type="region of interest" description="Disordered" evidence="1">
    <location>
        <begin position="620"/>
        <end position="641"/>
    </location>
</feature>
<protein>
    <submittedName>
        <fullName evidence="2">Uncharacterized protein</fullName>
    </submittedName>
</protein>
<feature type="compositionally biased region" description="Polar residues" evidence="1">
    <location>
        <begin position="166"/>
        <end position="178"/>
    </location>
</feature>
<feature type="region of interest" description="Disordered" evidence="1">
    <location>
        <begin position="71"/>
        <end position="97"/>
    </location>
</feature>
<gene>
    <name evidence="2" type="ORF">GGI15_001607</name>
</gene>
<accession>A0A9W8HJM9</accession>
<sequence length="960" mass="104361">MQRTKPETSRSMNAVPYQPSTSLVSLPMLTRPSTTATALAIPSSSPFGYHKRPRVNSKAAAIGSLFRTKIHAKRDSTGGDSFSPPLGPQESPEIGWGGGIEYPLVSPLFSDESLQQLMGTPPAEGQLSPLLPSSPANSASSSRRSKLESVLHNSTQPFRRLRSGPTAKTLSFPPSTGESAAPREPGNDEFVVVTTDMCPPASLVSSSVISGVAAVDAQNAARLAAASVEALTPRLALPSLPGSGLRLRAQTQVSKSNENLLLRRTGSSGYADSTESLVRITTPSLSASSSEASLPLGQASGGVARTNMQRKLPAPLLTGMRPQHHLQLPTNSALGPSFKPPLPAVAGSARKVSACSFSSLEDQRRDAQMQPVQLENLSPYTVNRLNTTAAKASERRRRSSVHRPRRMRTSSTASTSTWGLSAASDATLLPDSVSRPNHMRNMSDQSRFTAEYDLNSGSQQSFDFQIQSAVSETFWQNEESPLASDLEDDDEDGLAALHESSGFPSSCSANFDFDPKGAISPRPRAHTTAIITRSAEEIRLDASEYARLSTDAAAVLEMLDPSSPLYGNSDTAVPLHMLTRSRSRLRRMSDVEPMSPFIPDHTDFDGSTLTQQSDWLLMNASNSDGEQSTQPQQRRRMRKRRVLPRTLFQTNTPKHALGADEYMYGNAKSTETLNATTGNDTDSKSSAKTLVGDDRTTAMLTTKTKAKTKPKAKPATETKPKPLVMTEDAVRMAELRIIIRLPASIQLHVYTECIGALSLHCAGDRHCWQSARITCFAMRLNACLRSASGLRNLSLINLGLTSVPRGAQAARGLRRLDLSHNWIDAVPAWIAKLDKLEHIILRDNPLRTVAADMVEMRHRLTTLDLGTSNRWVLLSRPMDTTQKTAQEQSEALLARLHATAARRMAACLTASQYSLTQRQHEASRERATRLLAHYANSIYSSLREPRSWGHSVALPFPSHT</sequence>
<evidence type="ECO:0000313" key="2">
    <source>
        <dbReference type="EMBL" id="KAJ2786324.1"/>
    </source>
</evidence>
<evidence type="ECO:0000256" key="1">
    <source>
        <dbReference type="SAM" id="MobiDB-lite"/>
    </source>
</evidence>
<keyword evidence="3" id="KW-1185">Reference proteome</keyword>
<feature type="compositionally biased region" description="Low complexity" evidence="1">
    <location>
        <begin position="409"/>
        <end position="419"/>
    </location>
</feature>
<proteinExistence type="predicted"/>
<dbReference type="EMBL" id="JANBUM010000067">
    <property type="protein sequence ID" value="KAJ2786324.1"/>
    <property type="molecule type" value="Genomic_DNA"/>
</dbReference>
<dbReference type="OrthoDB" id="660555at2759"/>
<dbReference type="Gene3D" id="3.80.10.10">
    <property type="entry name" value="Ribonuclease Inhibitor"/>
    <property type="match status" value="1"/>
</dbReference>
<feature type="region of interest" description="Disordered" evidence="1">
    <location>
        <begin position="361"/>
        <end position="419"/>
    </location>
</feature>
<dbReference type="InterPro" id="IPR032675">
    <property type="entry name" value="LRR_dom_sf"/>
</dbReference>
<feature type="compositionally biased region" description="Polar residues" evidence="1">
    <location>
        <begin position="620"/>
        <end position="632"/>
    </location>
</feature>
<feature type="region of interest" description="Disordered" evidence="1">
    <location>
        <begin position="118"/>
        <end position="186"/>
    </location>
</feature>
<name>A0A9W8HJM9_9FUNG</name>
<evidence type="ECO:0000313" key="3">
    <source>
        <dbReference type="Proteomes" id="UP001140172"/>
    </source>
</evidence>